<dbReference type="InterPro" id="IPR052893">
    <property type="entry name" value="TCS_response_regulator"/>
</dbReference>
<dbReference type="PANTHER" id="PTHR44520:SF2">
    <property type="entry name" value="RESPONSE REGULATOR RCP1"/>
    <property type="match status" value="1"/>
</dbReference>
<feature type="modified residue" description="4-aspartylphosphate" evidence="1">
    <location>
        <position position="67"/>
    </location>
</feature>
<proteinExistence type="predicted"/>
<protein>
    <submittedName>
        <fullName evidence="3">Two-component system response regulator</fullName>
    </submittedName>
</protein>
<dbReference type="Gene3D" id="3.40.50.2300">
    <property type="match status" value="1"/>
</dbReference>
<dbReference type="CDD" id="cd17557">
    <property type="entry name" value="REC_Rcp-like"/>
    <property type="match status" value="1"/>
</dbReference>
<keyword evidence="4" id="KW-1185">Reference proteome</keyword>
<feature type="domain" description="Response regulatory" evidence="2">
    <location>
        <begin position="9"/>
        <end position="134"/>
    </location>
</feature>
<organism evidence="3 4">
    <name type="scientific">Nocardia jinanensis</name>
    <dbReference type="NCBI Taxonomy" id="382504"/>
    <lineage>
        <taxon>Bacteria</taxon>
        <taxon>Bacillati</taxon>
        <taxon>Actinomycetota</taxon>
        <taxon>Actinomycetes</taxon>
        <taxon>Mycobacteriales</taxon>
        <taxon>Nocardiaceae</taxon>
        <taxon>Nocardia</taxon>
    </lineage>
</organism>
<dbReference type="RefSeq" id="WP_062996897.1">
    <property type="nucleotide sequence ID" value="NZ_BMMH01000002.1"/>
</dbReference>
<dbReference type="SUPFAM" id="SSF52172">
    <property type="entry name" value="CheY-like"/>
    <property type="match status" value="1"/>
</dbReference>
<evidence type="ECO:0000256" key="1">
    <source>
        <dbReference type="PROSITE-ProRule" id="PRU00169"/>
    </source>
</evidence>
<evidence type="ECO:0000313" key="3">
    <source>
        <dbReference type="EMBL" id="GGK99916.1"/>
    </source>
</evidence>
<dbReference type="PANTHER" id="PTHR44520">
    <property type="entry name" value="RESPONSE REGULATOR RCP1-RELATED"/>
    <property type="match status" value="1"/>
</dbReference>
<reference evidence="3" key="1">
    <citation type="journal article" date="2014" name="Int. J. Syst. Evol. Microbiol.">
        <title>Complete genome sequence of Corynebacterium casei LMG S-19264T (=DSM 44701T), isolated from a smear-ripened cheese.</title>
        <authorList>
            <consortium name="US DOE Joint Genome Institute (JGI-PGF)"/>
            <person name="Walter F."/>
            <person name="Albersmeier A."/>
            <person name="Kalinowski J."/>
            <person name="Ruckert C."/>
        </authorList>
    </citation>
    <scope>NUCLEOTIDE SEQUENCE</scope>
    <source>
        <strain evidence="3">CGMCC 4.3508</strain>
    </source>
</reference>
<evidence type="ECO:0000259" key="2">
    <source>
        <dbReference type="PROSITE" id="PS50110"/>
    </source>
</evidence>
<dbReference type="Proteomes" id="UP000638263">
    <property type="component" value="Unassembled WGS sequence"/>
</dbReference>
<evidence type="ECO:0000313" key="4">
    <source>
        <dbReference type="Proteomes" id="UP000638263"/>
    </source>
</evidence>
<accession>A0A917RCW0</accession>
<dbReference type="PROSITE" id="PS50110">
    <property type="entry name" value="RESPONSE_REGULATORY"/>
    <property type="match status" value="1"/>
</dbReference>
<name>A0A917RCW0_9NOCA</name>
<dbReference type="InterPro" id="IPR001789">
    <property type="entry name" value="Sig_transdc_resp-reg_receiver"/>
</dbReference>
<comment type="caution">
    <text evidence="3">The sequence shown here is derived from an EMBL/GenBank/DDBJ whole genome shotgun (WGS) entry which is preliminary data.</text>
</comment>
<reference evidence="3" key="2">
    <citation type="submission" date="2020-09" db="EMBL/GenBank/DDBJ databases">
        <authorList>
            <person name="Sun Q."/>
            <person name="Zhou Y."/>
        </authorList>
    </citation>
    <scope>NUCLEOTIDE SEQUENCE</scope>
    <source>
        <strain evidence="3">CGMCC 4.3508</strain>
    </source>
</reference>
<keyword evidence="1" id="KW-0597">Phosphoprotein</keyword>
<dbReference type="InterPro" id="IPR011006">
    <property type="entry name" value="CheY-like_superfamily"/>
</dbReference>
<dbReference type="EMBL" id="BMMH01000002">
    <property type="protein sequence ID" value="GGK99916.1"/>
    <property type="molecule type" value="Genomic_DNA"/>
</dbReference>
<dbReference type="GO" id="GO:0000160">
    <property type="term" value="P:phosphorelay signal transduction system"/>
    <property type="evidence" value="ECO:0007669"/>
    <property type="project" value="InterPro"/>
</dbReference>
<dbReference type="SMART" id="SM00448">
    <property type="entry name" value="REC"/>
    <property type="match status" value="1"/>
</dbReference>
<dbReference type="Pfam" id="PF00072">
    <property type="entry name" value="Response_reg"/>
    <property type="match status" value="1"/>
</dbReference>
<sequence length="147" mass="16517">MTVPGQPIDILLVEDDPGDELMTREAFEDNKIGNTLHVAHDGQEALDFLYRADPYADAPRPDLILLDLNLPKYDGRQVLEKIKADPDLAHIPVVVLTTSAAEEDILRSYKLHANAYVTKPVDLDQFVAAIKQIDDFFVQVVRLPRAR</sequence>
<gene>
    <name evidence="3" type="ORF">GCM10011588_13220</name>
</gene>
<dbReference type="AlphaFoldDB" id="A0A917RCW0"/>